<organism evidence="2 3">
    <name type="scientific">Punica granatum</name>
    <name type="common">Pomegranate</name>
    <dbReference type="NCBI Taxonomy" id="22663"/>
    <lineage>
        <taxon>Eukaryota</taxon>
        <taxon>Viridiplantae</taxon>
        <taxon>Streptophyta</taxon>
        <taxon>Embryophyta</taxon>
        <taxon>Tracheophyta</taxon>
        <taxon>Spermatophyta</taxon>
        <taxon>Magnoliopsida</taxon>
        <taxon>eudicotyledons</taxon>
        <taxon>Gunneridae</taxon>
        <taxon>Pentapetalae</taxon>
        <taxon>rosids</taxon>
        <taxon>malvids</taxon>
        <taxon>Myrtales</taxon>
        <taxon>Lythraceae</taxon>
        <taxon>Punica</taxon>
    </lineage>
</organism>
<evidence type="ECO:0000313" key="3">
    <source>
        <dbReference type="Proteomes" id="UP000197138"/>
    </source>
</evidence>
<name>A0A218VSU0_PUNGR</name>
<dbReference type="Proteomes" id="UP000197138">
    <property type="component" value="Unassembled WGS sequence"/>
</dbReference>
<dbReference type="AlphaFoldDB" id="A0A218VSU0"/>
<feature type="region of interest" description="Disordered" evidence="1">
    <location>
        <begin position="119"/>
        <end position="138"/>
    </location>
</feature>
<comment type="caution">
    <text evidence="2">The sequence shown here is derived from an EMBL/GenBank/DDBJ whole genome shotgun (WGS) entry which is preliminary data.</text>
</comment>
<proteinExistence type="predicted"/>
<protein>
    <submittedName>
        <fullName evidence="2">Uncharacterized protein</fullName>
    </submittedName>
</protein>
<feature type="compositionally biased region" description="Basic and acidic residues" evidence="1">
    <location>
        <begin position="119"/>
        <end position="132"/>
    </location>
</feature>
<feature type="region of interest" description="Disordered" evidence="1">
    <location>
        <begin position="1"/>
        <end position="37"/>
    </location>
</feature>
<sequence>MPVQPGNHEAPIKKNGKTERRERAVRAAASRRLPTPRRFPAVRWRKDRGEEPRENPDRGCVNELRADFFREKMSEPRTKRASKPRADSAVRLRIFFGRIRELRASPSERVWELRESEVREGVRTEMSPKNRAGEPSVF</sequence>
<reference evidence="3" key="1">
    <citation type="journal article" date="2017" name="Plant J.">
        <title>The pomegranate (Punica granatum L.) genome and the genomics of punicalagin biosynthesis.</title>
        <authorList>
            <person name="Qin G."/>
            <person name="Xu C."/>
            <person name="Ming R."/>
            <person name="Tang H."/>
            <person name="Guyot R."/>
            <person name="Kramer E.M."/>
            <person name="Hu Y."/>
            <person name="Yi X."/>
            <person name="Qi Y."/>
            <person name="Xu X."/>
            <person name="Gao Z."/>
            <person name="Pan H."/>
            <person name="Jian J."/>
            <person name="Tian Y."/>
            <person name="Yue Z."/>
            <person name="Xu Y."/>
        </authorList>
    </citation>
    <scope>NUCLEOTIDE SEQUENCE [LARGE SCALE GENOMIC DNA]</scope>
    <source>
        <strain evidence="3">cv. Dabenzi</strain>
    </source>
</reference>
<dbReference type="EMBL" id="MTKT01006103">
    <property type="protein sequence ID" value="OWM63426.1"/>
    <property type="molecule type" value="Genomic_DNA"/>
</dbReference>
<accession>A0A218VSU0</accession>
<feature type="compositionally biased region" description="Basic and acidic residues" evidence="1">
    <location>
        <begin position="10"/>
        <end position="25"/>
    </location>
</feature>
<gene>
    <name evidence="2" type="ORF">CDL15_Pgr022171</name>
</gene>
<evidence type="ECO:0000313" key="2">
    <source>
        <dbReference type="EMBL" id="OWM63426.1"/>
    </source>
</evidence>
<evidence type="ECO:0000256" key="1">
    <source>
        <dbReference type="SAM" id="MobiDB-lite"/>
    </source>
</evidence>